<evidence type="ECO:0000259" key="7">
    <source>
        <dbReference type="PROSITE" id="PS50109"/>
    </source>
</evidence>
<dbReference type="PRINTS" id="PR00344">
    <property type="entry name" value="BCTRLSENSOR"/>
</dbReference>
<dbReference type="PANTHER" id="PTHR45453:SF1">
    <property type="entry name" value="PHOSPHATE REGULON SENSOR PROTEIN PHOR"/>
    <property type="match status" value="1"/>
</dbReference>
<dbReference type="InterPro" id="IPR003594">
    <property type="entry name" value="HATPase_dom"/>
</dbReference>
<dbReference type="InterPro" id="IPR005467">
    <property type="entry name" value="His_kinase_dom"/>
</dbReference>
<name>A0ABT4K9S6_9HYPH</name>
<dbReference type="EC" id="2.7.13.3" evidence="2"/>
<organism evidence="8 9">
    <name type="scientific">Sinorhizobium psoraleae</name>
    <dbReference type="NCBI Taxonomy" id="520838"/>
    <lineage>
        <taxon>Bacteria</taxon>
        <taxon>Pseudomonadati</taxon>
        <taxon>Pseudomonadota</taxon>
        <taxon>Alphaproteobacteria</taxon>
        <taxon>Hyphomicrobiales</taxon>
        <taxon>Rhizobiaceae</taxon>
        <taxon>Sinorhizobium/Ensifer group</taxon>
        <taxon>Sinorhizobium</taxon>
    </lineage>
</organism>
<dbReference type="Gene3D" id="3.30.565.10">
    <property type="entry name" value="Histidine kinase-like ATPase, C-terminal domain"/>
    <property type="match status" value="1"/>
</dbReference>
<keyword evidence="5" id="KW-0418">Kinase</keyword>
<comment type="caution">
    <text evidence="8">The sequence shown here is derived from an EMBL/GenBank/DDBJ whole genome shotgun (WGS) entry which is preliminary data.</text>
</comment>
<dbReference type="GO" id="GO:0005524">
    <property type="term" value="F:ATP binding"/>
    <property type="evidence" value="ECO:0007669"/>
    <property type="project" value="UniProtKB-KW"/>
</dbReference>
<protein>
    <recommendedName>
        <fullName evidence="2">histidine kinase</fullName>
        <ecNumber evidence="2">2.7.13.3</ecNumber>
    </recommendedName>
</protein>
<dbReference type="SMART" id="SM00387">
    <property type="entry name" value="HATPase_c"/>
    <property type="match status" value="1"/>
</dbReference>
<dbReference type="InterPro" id="IPR004358">
    <property type="entry name" value="Sig_transdc_His_kin-like_C"/>
</dbReference>
<dbReference type="RefSeq" id="WP_269274948.1">
    <property type="nucleotide sequence ID" value="NZ_JAPVOI010000002.1"/>
</dbReference>
<sequence>MDNAVKYGGCADVAIYEMPREIEITIDDPGPGITEEELTQVFEPLYRLENSRSRETGGVGLGLAIALSIIRAHGGRLTLSNRLEGGLRALIQFPKDLNPDRPEKNN</sequence>
<evidence type="ECO:0000256" key="3">
    <source>
        <dbReference type="ARBA" id="ARBA00022553"/>
    </source>
</evidence>
<dbReference type="Proteomes" id="UP001079430">
    <property type="component" value="Unassembled WGS sequence"/>
</dbReference>
<evidence type="ECO:0000313" key="9">
    <source>
        <dbReference type="Proteomes" id="UP001079430"/>
    </source>
</evidence>
<evidence type="ECO:0000256" key="6">
    <source>
        <dbReference type="ARBA" id="ARBA00023012"/>
    </source>
</evidence>
<evidence type="ECO:0000256" key="5">
    <source>
        <dbReference type="ARBA" id="ARBA00022777"/>
    </source>
</evidence>
<dbReference type="EMBL" id="JAPVOI010000002">
    <property type="protein sequence ID" value="MCZ4088631.1"/>
    <property type="molecule type" value="Genomic_DNA"/>
</dbReference>
<evidence type="ECO:0000256" key="1">
    <source>
        <dbReference type="ARBA" id="ARBA00000085"/>
    </source>
</evidence>
<dbReference type="PANTHER" id="PTHR45453">
    <property type="entry name" value="PHOSPHATE REGULON SENSOR PROTEIN PHOR"/>
    <property type="match status" value="1"/>
</dbReference>
<keyword evidence="9" id="KW-1185">Reference proteome</keyword>
<keyword evidence="8" id="KW-0067">ATP-binding</keyword>
<keyword evidence="6" id="KW-0902">Two-component regulatory system</keyword>
<evidence type="ECO:0000256" key="2">
    <source>
        <dbReference type="ARBA" id="ARBA00012438"/>
    </source>
</evidence>
<dbReference type="Pfam" id="PF02518">
    <property type="entry name" value="HATPase_c"/>
    <property type="match status" value="1"/>
</dbReference>
<dbReference type="SUPFAM" id="SSF55874">
    <property type="entry name" value="ATPase domain of HSP90 chaperone/DNA topoisomerase II/histidine kinase"/>
    <property type="match status" value="1"/>
</dbReference>
<comment type="catalytic activity">
    <reaction evidence="1">
        <text>ATP + protein L-histidine = ADP + protein N-phospho-L-histidine.</text>
        <dbReference type="EC" id="2.7.13.3"/>
    </reaction>
</comment>
<dbReference type="InterPro" id="IPR036890">
    <property type="entry name" value="HATPase_C_sf"/>
</dbReference>
<evidence type="ECO:0000313" key="8">
    <source>
        <dbReference type="EMBL" id="MCZ4088631.1"/>
    </source>
</evidence>
<dbReference type="PROSITE" id="PS50109">
    <property type="entry name" value="HIS_KIN"/>
    <property type="match status" value="1"/>
</dbReference>
<dbReference type="InterPro" id="IPR050351">
    <property type="entry name" value="BphY/WalK/GraS-like"/>
</dbReference>
<keyword evidence="4" id="KW-0808">Transferase</keyword>
<proteinExistence type="predicted"/>
<accession>A0ABT4K9S6</accession>
<feature type="domain" description="Histidine kinase" evidence="7">
    <location>
        <begin position="1"/>
        <end position="97"/>
    </location>
</feature>
<keyword evidence="3" id="KW-0597">Phosphoprotein</keyword>
<keyword evidence="8" id="KW-0547">Nucleotide-binding</keyword>
<gene>
    <name evidence="8" type="ORF">O3W52_00415</name>
</gene>
<evidence type="ECO:0000256" key="4">
    <source>
        <dbReference type="ARBA" id="ARBA00022679"/>
    </source>
</evidence>
<reference evidence="8" key="1">
    <citation type="submission" date="2022-10" db="EMBL/GenBank/DDBJ databases">
        <title>Whole genome sequencing of three plant growth promoting bacteria isolated from Vachellia tortilis subsp. raddiana in Morocco.</title>
        <authorList>
            <person name="Hnini M."/>
            <person name="Zouagui R."/>
            <person name="Zouagui H."/>
            <person name="Chemao Elfihri M.-W."/>
            <person name="Ibrahimi A."/>
            <person name="Sbabou L."/>
            <person name="Aurag J."/>
        </authorList>
    </citation>
    <scope>NUCLEOTIDE SEQUENCE</scope>
    <source>
        <strain evidence="8">LMR678</strain>
    </source>
</reference>